<sequence length="558" mass="62686">MSHRFRQPIFSFGNQPQASEPYAGGSQTTNSIFDLDSSLAAPSSPPPLPPSSNPPSTSRDSLLAKDDQSKWPDWPDYSVWTPELYKHFPNYTSAHNRSKESAWWWRFGYRLRTTEDPKLPWKIVWICHRQCEPGTKTQLKRHIEQGIAAYVQINRHDPVQQALIGRVDNFFCYRTTSLLVLDCLNPIASIPNSKTFFRLLRTEFVKGKESVRELLATARGMVHITFDGWTSRHSTSFIGVNVYFIDRDGKQWTFLLGLPPVGGRHRGIDIAKYIIAILEDFGLSSTSVGYATLDNASNNATCMQALAKHFGFDPAERHISCAPHTINLCTKAMMYGTKSADFRELLVGLGGDAIIDDDDEDDQVETAVLALQQEEESADSSDEKEADEDLLDESEAHTPVFPIPENITAESLDQYRKEGPGGKLHNLGVYLNQGSQLKMAFEKAQLATGRKEPLAWLQNVTTRWESDEAMFSRALLLQDAIKQMFHDLEGTWEQSCGNVADRPPVLNERLTTLEWKLVAILQKLLQPFKIVSKQLQGRGIVSSARSTCGGLTEYFPAI</sequence>
<name>A0ABR2J4L6_9PEZI</name>
<comment type="subcellular location">
    <subcellularLocation>
        <location evidence="1">Nucleus</location>
    </subcellularLocation>
</comment>
<gene>
    <name evidence="7" type="ORF">PGQ11_002891</name>
</gene>
<keyword evidence="3" id="KW-0863">Zinc-finger</keyword>
<reference evidence="7 8" key="1">
    <citation type="journal article" date="2024" name="IMA Fungus">
        <title>Apiospora arundinis, a panoply of carbohydrate-active enzymes and secondary metabolites.</title>
        <authorList>
            <person name="Sorensen T."/>
            <person name="Petersen C."/>
            <person name="Muurmann A.T."/>
            <person name="Christiansen J.V."/>
            <person name="Brundto M.L."/>
            <person name="Overgaard C.K."/>
            <person name="Boysen A.T."/>
            <person name="Wollenberg R.D."/>
            <person name="Larsen T.O."/>
            <person name="Sorensen J.L."/>
            <person name="Nielsen K.L."/>
            <person name="Sondergaard T.E."/>
        </authorList>
    </citation>
    <scope>NUCLEOTIDE SEQUENCE [LARGE SCALE GENOMIC DNA]</scope>
    <source>
        <strain evidence="7 8">AAU 773</strain>
    </source>
</reference>
<evidence type="ECO:0000256" key="4">
    <source>
        <dbReference type="ARBA" id="ARBA00022833"/>
    </source>
</evidence>
<keyword evidence="5" id="KW-0539">Nucleus</keyword>
<organism evidence="7 8">
    <name type="scientific">Apiospora arundinis</name>
    <dbReference type="NCBI Taxonomy" id="335852"/>
    <lineage>
        <taxon>Eukaryota</taxon>
        <taxon>Fungi</taxon>
        <taxon>Dikarya</taxon>
        <taxon>Ascomycota</taxon>
        <taxon>Pezizomycotina</taxon>
        <taxon>Sordariomycetes</taxon>
        <taxon>Xylariomycetidae</taxon>
        <taxon>Amphisphaeriales</taxon>
        <taxon>Apiosporaceae</taxon>
        <taxon>Apiospora</taxon>
    </lineage>
</organism>
<keyword evidence="2" id="KW-0479">Metal-binding</keyword>
<evidence type="ECO:0000256" key="3">
    <source>
        <dbReference type="ARBA" id="ARBA00022771"/>
    </source>
</evidence>
<accession>A0ABR2J4L6</accession>
<evidence type="ECO:0000313" key="8">
    <source>
        <dbReference type="Proteomes" id="UP001390339"/>
    </source>
</evidence>
<evidence type="ECO:0000256" key="6">
    <source>
        <dbReference type="SAM" id="MobiDB-lite"/>
    </source>
</evidence>
<evidence type="ECO:0000313" key="7">
    <source>
        <dbReference type="EMBL" id="KAK8872377.1"/>
    </source>
</evidence>
<dbReference type="InterPro" id="IPR052035">
    <property type="entry name" value="ZnF_BED_domain_contain"/>
</dbReference>
<feature type="compositionally biased region" description="Acidic residues" evidence="6">
    <location>
        <begin position="373"/>
        <end position="393"/>
    </location>
</feature>
<dbReference type="Proteomes" id="UP001390339">
    <property type="component" value="Unassembled WGS sequence"/>
</dbReference>
<dbReference type="InterPro" id="IPR012337">
    <property type="entry name" value="RNaseH-like_sf"/>
</dbReference>
<feature type="compositionally biased region" description="Pro residues" evidence="6">
    <location>
        <begin position="43"/>
        <end position="53"/>
    </location>
</feature>
<dbReference type="EMBL" id="JAPCWZ010000003">
    <property type="protein sequence ID" value="KAK8872377.1"/>
    <property type="molecule type" value="Genomic_DNA"/>
</dbReference>
<comment type="caution">
    <text evidence="7">The sequence shown here is derived from an EMBL/GenBank/DDBJ whole genome shotgun (WGS) entry which is preliminary data.</text>
</comment>
<dbReference type="SUPFAM" id="SSF53098">
    <property type="entry name" value="Ribonuclease H-like"/>
    <property type="match status" value="1"/>
</dbReference>
<keyword evidence="8" id="KW-1185">Reference proteome</keyword>
<dbReference type="PANTHER" id="PTHR46481:SF10">
    <property type="entry name" value="ZINC FINGER BED DOMAIN-CONTAINING PROTEIN 39"/>
    <property type="match status" value="1"/>
</dbReference>
<evidence type="ECO:0000256" key="1">
    <source>
        <dbReference type="ARBA" id="ARBA00004123"/>
    </source>
</evidence>
<feature type="region of interest" description="Disordered" evidence="6">
    <location>
        <begin position="372"/>
        <end position="403"/>
    </location>
</feature>
<feature type="region of interest" description="Disordered" evidence="6">
    <location>
        <begin position="1"/>
        <end position="67"/>
    </location>
</feature>
<keyword evidence="4" id="KW-0862">Zinc</keyword>
<proteinExistence type="predicted"/>
<evidence type="ECO:0000256" key="2">
    <source>
        <dbReference type="ARBA" id="ARBA00022723"/>
    </source>
</evidence>
<evidence type="ECO:0000256" key="5">
    <source>
        <dbReference type="ARBA" id="ARBA00023242"/>
    </source>
</evidence>
<protein>
    <submittedName>
        <fullName evidence="7">Ribonuclease H-like protein</fullName>
    </submittedName>
</protein>
<dbReference type="PANTHER" id="PTHR46481">
    <property type="entry name" value="ZINC FINGER BED DOMAIN-CONTAINING PROTEIN 4"/>
    <property type="match status" value="1"/>
</dbReference>